<proteinExistence type="predicted"/>
<dbReference type="InterPro" id="IPR029068">
    <property type="entry name" value="Glyas_Bleomycin-R_OHBP_Dase"/>
</dbReference>
<evidence type="ECO:0000313" key="3">
    <source>
        <dbReference type="Proteomes" id="UP000528964"/>
    </source>
</evidence>
<dbReference type="Proteomes" id="UP000528964">
    <property type="component" value="Unassembled WGS sequence"/>
</dbReference>
<dbReference type="RefSeq" id="WP_183395337.1">
    <property type="nucleotide sequence ID" value="NZ_JACIDR010000003.1"/>
</dbReference>
<evidence type="ECO:0000313" key="2">
    <source>
        <dbReference type="EMBL" id="MBB3973471.1"/>
    </source>
</evidence>
<dbReference type="PROSITE" id="PS51819">
    <property type="entry name" value="VOC"/>
    <property type="match status" value="1"/>
</dbReference>
<dbReference type="InterPro" id="IPR037523">
    <property type="entry name" value="VOC_core"/>
</dbReference>
<gene>
    <name evidence="2" type="ORF">GGR24_002141</name>
</gene>
<accession>A0A7W6GF36</accession>
<dbReference type="InterPro" id="IPR004360">
    <property type="entry name" value="Glyas_Fos-R_dOase_dom"/>
</dbReference>
<dbReference type="EMBL" id="JACIDR010000003">
    <property type="protein sequence ID" value="MBB3973471.1"/>
    <property type="molecule type" value="Genomic_DNA"/>
</dbReference>
<dbReference type="Gene3D" id="3.10.180.10">
    <property type="entry name" value="2,3-Dihydroxybiphenyl 1,2-Dioxygenase, domain 1"/>
    <property type="match status" value="1"/>
</dbReference>
<keyword evidence="3" id="KW-1185">Reference proteome</keyword>
<sequence>MPGPLRLSLVTLGVEDLGRSTAFYEALGLKRSAASTDDVSFFDVGGAILSLYGRAALASDAGLDEAGEGFRPQALAWNLPSSAAVDKAIVRMVAAGGRLVKPAEKTGWGGYVGYVADPDGHLWEIACNPGFPLDADGRARLPK</sequence>
<comment type="caution">
    <text evidence="2">The sequence shown here is derived from an EMBL/GenBank/DDBJ whole genome shotgun (WGS) entry which is preliminary data.</text>
</comment>
<protein>
    <recommendedName>
        <fullName evidence="1">VOC domain-containing protein</fullName>
    </recommendedName>
</protein>
<reference evidence="2 3" key="1">
    <citation type="submission" date="2020-08" db="EMBL/GenBank/DDBJ databases">
        <title>Genomic Encyclopedia of Type Strains, Phase IV (KMG-IV): sequencing the most valuable type-strain genomes for metagenomic binning, comparative biology and taxonomic classification.</title>
        <authorList>
            <person name="Goeker M."/>
        </authorList>
    </citation>
    <scope>NUCLEOTIDE SEQUENCE [LARGE SCALE GENOMIC DNA]</scope>
    <source>
        <strain evidence="2 3">DSM 25481</strain>
    </source>
</reference>
<dbReference type="Pfam" id="PF00903">
    <property type="entry name" value="Glyoxalase"/>
    <property type="match status" value="1"/>
</dbReference>
<dbReference type="PANTHER" id="PTHR36503">
    <property type="entry name" value="BLR2520 PROTEIN"/>
    <property type="match status" value="1"/>
</dbReference>
<dbReference type="PANTHER" id="PTHR36503:SF1">
    <property type="entry name" value="BLR2520 PROTEIN"/>
    <property type="match status" value="1"/>
</dbReference>
<name>A0A7W6GF36_9HYPH</name>
<dbReference type="AlphaFoldDB" id="A0A7W6GF36"/>
<organism evidence="2 3">
    <name type="scientific">Hansschlegelia beijingensis</name>
    <dbReference type="NCBI Taxonomy" id="1133344"/>
    <lineage>
        <taxon>Bacteria</taxon>
        <taxon>Pseudomonadati</taxon>
        <taxon>Pseudomonadota</taxon>
        <taxon>Alphaproteobacteria</taxon>
        <taxon>Hyphomicrobiales</taxon>
        <taxon>Methylopilaceae</taxon>
        <taxon>Hansschlegelia</taxon>
    </lineage>
</organism>
<feature type="domain" description="VOC" evidence="1">
    <location>
        <begin position="6"/>
        <end position="128"/>
    </location>
</feature>
<evidence type="ECO:0000259" key="1">
    <source>
        <dbReference type="PROSITE" id="PS51819"/>
    </source>
</evidence>
<dbReference type="SUPFAM" id="SSF54593">
    <property type="entry name" value="Glyoxalase/Bleomycin resistance protein/Dihydroxybiphenyl dioxygenase"/>
    <property type="match status" value="1"/>
</dbReference>